<comment type="caution">
    <text evidence="1">The sequence shown here is derived from an EMBL/GenBank/DDBJ whole genome shotgun (WGS) entry which is preliminary data.</text>
</comment>
<proteinExistence type="predicted"/>
<reference evidence="1" key="1">
    <citation type="journal article" date="2014" name="Front. Microbiol.">
        <title>High frequency of phylogenetically diverse reductive dehalogenase-homologous genes in deep subseafloor sedimentary metagenomes.</title>
        <authorList>
            <person name="Kawai M."/>
            <person name="Futagami T."/>
            <person name="Toyoda A."/>
            <person name="Takaki Y."/>
            <person name="Nishi S."/>
            <person name="Hori S."/>
            <person name="Arai W."/>
            <person name="Tsubouchi T."/>
            <person name="Morono Y."/>
            <person name="Uchiyama I."/>
            <person name="Ito T."/>
            <person name="Fujiyama A."/>
            <person name="Inagaki F."/>
            <person name="Takami H."/>
        </authorList>
    </citation>
    <scope>NUCLEOTIDE SEQUENCE</scope>
    <source>
        <strain evidence="1">Expedition CK06-06</strain>
    </source>
</reference>
<accession>X1B1U0</accession>
<gene>
    <name evidence="1" type="ORF">S01H4_21185</name>
</gene>
<feature type="non-terminal residue" evidence="1">
    <location>
        <position position="1"/>
    </location>
</feature>
<sequence>ENFNERLKKILEMFKEEEEKVYPGGVKILDVSPTWLPRLISLQHLSFVDARHFLPYNNIARVY</sequence>
<name>X1B1U0_9ZZZZ</name>
<protein>
    <submittedName>
        <fullName evidence="1">Uncharacterized protein</fullName>
    </submittedName>
</protein>
<dbReference type="AlphaFoldDB" id="X1B1U0"/>
<dbReference type="EMBL" id="BART01009578">
    <property type="protein sequence ID" value="GAG78238.1"/>
    <property type="molecule type" value="Genomic_DNA"/>
</dbReference>
<evidence type="ECO:0000313" key="1">
    <source>
        <dbReference type="EMBL" id="GAG78238.1"/>
    </source>
</evidence>
<organism evidence="1">
    <name type="scientific">marine sediment metagenome</name>
    <dbReference type="NCBI Taxonomy" id="412755"/>
    <lineage>
        <taxon>unclassified sequences</taxon>
        <taxon>metagenomes</taxon>
        <taxon>ecological metagenomes</taxon>
    </lineage>
</organism>